<name>K6ZCH2_9ALTE</name>
<comment type="caution">
    <text evidence="1">The sequence shown here is derived from an EMBL/GenBank/DDBJ whole genome shotgun (WGS) entry which is preliminary data.</text>
</comment>
<evidence type="ECO:0000313" key="1">
    <source>
        <dbReference type="EMBL" id="GAC26673.1"/>
    </source>
</evidence>
<dbReference type="AlphaFoldDB" id="K6ZCH2"/>
<evidence type="ECO:0000313" key="2">
    <source>
        <dbReference type="Proteomes" id="UP000006263"/>
    </source>
</evidence>
<sequence>MTLKRASEALNMAKHHYSSDLLYVLNHSTQSRETKAKANK</sequence>
<proteinExistence type="predicted"/>
<organism evidence="1 2">
    <name type="scientific">Paraglaciecola mesophila KMM 241</name>
    <dbReference type="NCBI Taxonomy" id="1128912"/>
    <lineage>
        <taxon>Bacteria</taxon>
        <taxon>Pseudomonadati</taxon>
        <taxon>Pseudomonadota</taxon>
        <taxon>Gammaproteobacteria</taxon>
        <taxon>Alteromonadales</taxon>
        <taxon>Alteromonadaceae</taxon>
        <taxon>Paraglaciecola</taxon>
    </lineage>
</organism>
<dbReference type="Proteomes" id="UP000006263">
    <property type="component" value="Unassembled WGS sequence"/>
</dbReference>
<accession>K6ZCH2</accession>
<gene>
    <name evidence="1" type="ORF">GMES_4407</name>
</gene>
<dbReference type="EMBL" id="BAEP01000085">
    <property type="protein sequence ID" value="GAC26673.1"/>
    <property type="molecule type" value="Genomic_DNA"/>
</dbReference>
<protein>
    <submittedName>
        <fullName evidence="1">Uncharacterized protein</fullName>
    </submittedName>
</protein>
<reference evidence="1 2" key="1">
    <citation type="journal article" date="2017" name="Antonie Van Leeuwenhoek">
        <title>Rhizobium rhizosphaerae sp. nov., a novel species isolated from rice rhizosphere.</title>
        <authorList>
            <person name="Zhao J.J."/>
            <person name="Zhang J."/>
            <person name="Zhang R.J."/>
            <person name="Zhang C.W."/>
            <person name="Yin H.Q."/>
            <person name="Zhang X.X."/>
        </authorList>
    </citation>
    <scope>NUCLEOTIDE SEQUENCE [LARGE SCALE GENOMIC DNA]</scope>
    <source>
        <strain evidence="1 2">KMM 241</strain>
    </source>
</reference>